<dbReference type="InterPro" id="IPR011864">
    <property type="entry name" value="Phosphate_PstC"/>
</dbReference>
<dbReference type="PANTHER" id="PTHR30425">
    <property type="entry name" value="PHOSPHATE TRANSPORT SYSTEM PERMEASE PROTEIN PST"/>
    <property type="match status" value="1"/>
</dbReference>
<evidence type="ECO:0000256" key="8">
    <source>
        <dbReference type="ARBA" id="ARBA00023136"/>
    </source>
</evidence>
<keyword evidence="3 9" id="KW-0813">Transport</keyword>
<evidence type="ECO:0000256" key="10">
    <source>
        <dbReference type="RuleBase" id="RU363054"/>
    </source>
</evidence>
<evidence type="ECO:0000256" key="6">
    <source>
        <dbReference type="ARBA" id="ARBA00022692"/>
    </source>
</evidence>
<dbReference type="Proteomes" id="UP000219440">
    <property type="component" value="Unassembled WGS sequence"/>
</dbReference>
<dbReference type="PANTHER" id="PTHR30425:SF1">
    <property type="entry name" value="PHOSPHATE TRANSPORT SYSTEM PERMEASE PROTEIN PSTC"/>
    <property type="match status" value="1"/>
</dbReference>
<dbReference type="PROSITE" id="PS50928">
    <property type="entry name" value="ABC_TM1"/>
    <property type="match status" value="1"/>
</dbReference>
<dbReference type="EMBL" id="OCST01000001">
    <property type="protein sequence ID" value="SOE47262.1"/>
    <property type="molecule type" value="Genomic_DNA"/>
</dbReference>
<dbReference type="Pfam" id="PF00528">
    <property type="entry name" value="BPD_transp_1"/>
    <property type="match status" value="1"/>
</dbReference>
<organism evidence="13 14">
    <name type="scientific">Salinibacterium xinjiangense</name>
    <dbReference type="NCBI Taxonomy" id="386302"/>
    <lineage>
        <taxon>Bacteria</taxon>
        <taxon>Bacillati</taxon>
        <taxon>Actinomycetota</taxon>
        <taxon>Actinomycetes</taxon>
        <taxon>Micrococcales</taxon>
        <taxon>Microbacteriaceae</taxon>
        <taxon>Salinibacterium</taxon>
    </lineage>
</organism>
<comment type="function">
    <text evidence="10">Part of the binding-protein-dependent transport system for phosphate; probably responsible for the translocation of the substrate across the membrane.</text>
</comment>
<evidence type="ECO:0000313" key="14">
    <source>
        <dbReference type="Proteomes" id="UP000219440"/>
    </source>
</evidence>
<dbReference type="InterPro" id="IPR051124">
    <property type="entry name" value="Phosphate_Transport_Permease"/>
</dbReference>
<keyword evidence="6 9" id="KW-0812">Transmembrane</keyword>
<keyword evidence="7 9" id="KW-1133">Transmembrane helix</keyword>
<reference evidence="13 14" key="1">
    <citation type="submission" date="2017-09" db="EMBL/GenBank/DDBJ databases">
        <authorList>
            <person name="Ehlers B."/>
            <person name="Leendertz F.H."/>
        </authorList>
    </citation>
    <scope>NUCLEOTIDE SEQUENCE [LARGE SCALE GENOMIC DNA]</scope>
    <source>
        <strain evidence="13 14">CGMCC 1.05381</strain>
    </source>
</reference>
<dbReference type="SUPFAM" id="SSF161098">
    <property type="entry name" value="MetI-like"/>
    <property type="match status" value="1"/>
</dbReference>
<feature type="domain" description="ABC transmembrane type-1" evidence="12">
    <location>
        <begin position="124"/>
        <end position="360"/>
    </location>
</feature>
<evidence type="ECO:0000256" key="9">
    <source>
        <dbReference type="RuleBase" id="RU363032"/>
    </source>
</evidence>
<feature type="transmembrane region" description="Helical" evidence="9">
    <location>
        <begin position="78"/>
        <end position="98"/>
    </location>
</feature>
<comment type="subcellular location">
    <subcellularLocation>
        <location evidence="1 9">Cell membrane</location>
        <topology evidence="1 9">Multi-pass membrane protein</topology>
    </subcellularLocation>
</comment>
<keyword evidence="4 10" id="KW-1003">Cell membrane</keyword>
<feature type="transmembrane region" description="Helical" evidence="9">
    <location>
        <begin position="336"/>
        <end position="360"/>
    </location>
</feature>
<dbReference type="AlphaFoldDB" id="A0A2C8YAG2"/>
<evidence type="ECO:0000259" key="12">
    <source>
        <dbReference type="PROSITE" id="PS50928"/>
    </source>
</evidence>
<evidence type="ECO:0000256" key="3">
    <source>
        <dbReference type="ARBA" id="ARBA00022448"/>
    </source>
</evidence>
<accession>A0A2C8YAG2</accession>
<name>A0A2C8YAG2_9MICO</name>
<dbReference type="InterPro" id="IPR000515">
    <property type="entry name" value="MetI-like"/>
</dbReference>
<comment type="similarity">
    <text evidence="2 10">Belongs to the binding-protein-dependent transport system permease family. CysTW subfamily.</text>
</comment>
<keyword evidence="14" id="KW-1185">Reference proteome</keyword>
<dbReference type="Gene3D" id="1.10.3720.10">
    <property type="entry name" value="MetI-like"/>
    <property type="match status" value="1"/>
</dbReference>
<dbReference type="RefSeq" id="WP_229671301.1">
    <property type="nucleotide sequence ID" value="NZ_BMLC01000002.1"/>
</dbReference>
<evidence type="ECO:0000256" key="11">
    <source>
        <dbReference type="SAM" id="MobiDB-lite"/>
    </source>
</evidence>
<evidence type="ECO:0000256" key="5">
    <source>
        <dbReference type="ARBA" id="ARBA00022592"/>
    </source>
</evidence>
<evidence type="ECO:0000256" key="1">
    <source>
        <dbReference type="ARBA" id="ARBA00004651"/>
    </source>
</evidence>
<feature type="transmembrane region" description="Helical" evidence="9">
    <location>
        <begin position="298"/>
        <end position="316"/>
    </location>
</feature>
<feature type="transmembrane region" description="Helical" evidence="9">
    <location>
        <begin position="118"/>
        <end position="149"/>
    </location>
</feature>
<feature type="region of interest" description="Disordered" evidence="11">
    <location>
        <begin position="1"/>
        <end position="27"/>
    </location>
</feature>
<dbReference type="InterPro" id="IPR035906">
    <property type="entry name" value="MetI-like_sf"/>
</dbReference>
<evidence type="ECO:0000256" key="7">
    <source>
        <dbReference type="ARBA" id="ARBA00022989"/>
    </source>
</evidence>
<evidence type="ECO:0000313" key="13">
    <source>
        <dbReference type="EMBL" id="SOE47262.1"/>
    </source>
</evidence>
<gene>
    <name evidence="13" type="ORF">SAMN06296378_0207</name>
</gene>
<evidence type="ECO:0000256" key="2">
    <source>
        <dbReference type="ARBA" id="ARBA00007069"/>
    </source>
</evidence>
<dbReference type="GO" id="GO:0005886">
    <property type="term" value="C:plasma membrane"/>
    <property type="evidence" value="ECO:0007669"/>
    <property type="project" value="UniProtKB-SubCell"/>
</dbReference>
<dbReference type="CDD" id="cd06261">
    <property type="entry name" value="TM_PBP2"/>
    <property type="match status" value="1"/>
</dbReference>
<sequence length="374" mass="39391">MAASVETGSVEAGAVETGTVETDSVETDSVETGTAILEVTEPMTEALPVAEDKPRKLSSKIDRPDAAFRWIARGGGTIVVTVMSLVGLFLAYQGFQALQVAGPSFLTEQSWDPNSGKFGIAAVLAGTFFIALTAISFALPLALGTALYISEYAPAKIRNGLVTIVDLMAAVPSVVYGLWGVFFLSPNIIPVSQWLSTYLNWIPVFRVNGFDTNDPLASPTVFAASTFIAGIVVALMVAPITSSIMREVFTQAPIGEREGALALGATRWGMIRNVVLPFGRGGIIGGTMLGLGRALGETIAVFLIISPVFVIQPHILEKGANSISALIALRYNEASVFEISALMAAGLALFLITLVVNFIASTIIVRSRSGSQSD</sequence>
<keyword evidence="8 9" id="KW-0472">Membrane</keyword>
<evidence type="ECO:0000256" key="4">
    <source>
        <dbReference type="ARBA" id="ARBA00022475"/>
    </source>
</evidence>
<proteinExistence type="inferred from homology"/>
<dbReference type="GO" id="GO:0005315">
    <property type="term" value="F:phosphate transmembrane transporter activity"/>
    <property type="evidence" value="ECO:0007669"/>
    <property type="project" value="InterPro"/>
</dbReference>
<keyword evidence="5 10" id="KW-0592">Phosphate transport</keyword>
<feature type="transmembrane region" description="Helical" evidence="9">
    <location>
        <begin position="161"/>
        <end position="184"/>
    </location>
</feature>
<dbReference type="GO" id="GO:0006817">
    <property type="term" value="P:phosphate ion transport"/>
    <property type="evidence" value="ECO:0007669"/>
    <property type="project" value="UniProtKB-KW"/>
</dbReference>
<protein>
    <recommendedName>
        <fullName evidence="10">Phosphate transport system permease protein</fullName>
    </recommendedName>
</protein>
<feature type="transmembrane region" description="Helical" evidence="9">
    <location>
        <begin position="216"/>
        <end position="238"/>
    </location>
</feature>
<dbReference type="NCBIfam" id="TIGR02138">
    <property type="entry name" value="phosphate_pstC"/>
    <property type="match status" value="1"/>
</dbReference>